<reference evidence="8 9" key="1">
    <citation type="submission" date="2019-09" db="EMBL/GenBank/DDBJ databases">
        <title>Parvibaculum sedimenti sp. nov., isolated from sediment.</title>
        <authorList>
            <person name="Wang Y."/>
        </authorList>
    </citation>
    <scope>NUCLEOTIDE SEQUENCE [LARGE SCALE GENOMIC DNA]</scope>
    <source>
        <strain evidence="8 9">HXT-9</strain>
    </source>
</reference>
<keyword evidence="6" id="KW-1133">Transmembrane helix</keyword>
<keyword evidence="6" id="KW-0472">Membrane</keyword>
<dbReference type="InterPro" id="IPR036271">
    <property type="entry name" value="Tet_transcr_reg_TetR-rel_C_sf"/>
</dbReference>
<dbReference type="PRINTS" id="PR00455">
    <property type="entry name" value="HTHTETR"/>
</dbReference>
<evidence type="ECO:0000256" key="6">
    <source>
        <dbReference type="SAM" id="Phobius"/>
    </source>
</evidence>
<dbReference type="SUPFAM" id="SSF46689">
    <property type="entry name" value="Homeodomain-like"/>
    <property type="match status" value="1"/>
</dbReference>
<feature type="compositionally biased region" description="Basic and acidic residues" evidence="5">
    <location>
        <begin position="15"/>
        <end position="32"/>
    </location>
</feature>
<evidence type="ECO:0000256" key="4">
    <source>
        <dbReference type="PROSITE-ProRule" id="PRU00335"/>
    </source>
</evidence>
<dbReference type="InterPro" id="IPR009057">
    <property type="entry name" value="Homeodomain-like_sf"/>
</dbReference>
<dbReference type="PANTHER" id="PTHR30055">
    <property type="entry name" value="HTH-TYPE TRANSCRIPTIONAL REGULATOR RUTR"/>
    <property type="match status" value="1"/>
</dbReference>
<dbReference type="EMBL" id="WESC01000003">
    <property type="protein sequence ID" value="KAB7741758.1"/>
    <property type="molecule type" value="Genomic_DNA"/>
</dbReference>
<proteinExistence type="predicted"/>
<keyword evidence="6" id="KW-0812">Transmembrane</keyword>
<dbReference type="PROSITE" id="PS50977">
    <property type="entry name" value="HTH_TETR_2"/>
    <property type="match status" value="1"/>
</dbReference>
<protein>
    <submittedName>
        <fullName evidence="8">TetR family transcriptional regulator</fullName>
    </submittedName>
</protein>
<keyword evidence="2 4" id="KW-0238">DNA-binding</keyword>
<dbReference type="SUPFAM" id="SSF48498">
    <property type="entry name" value="Tetracyclin repressor-like, C-terminal domain"/>
    <property type="match status" value="1"/>
</dbReference>
<feature type="transmembrane region" description="Helical" evidence="6">
    <location>
        <begin position="179"/>
        <end position="201"/>
    </location>
</feature>
<keyword evidence="1" id="KW-0805">Transcription regulation</keyword>
<evidence type="ECO:0000259" key="7">
    <source>
        <dbReference type="PROSITE" id="PS50977"/>
    </source>
</evidence>
<evidence type="ECO:0000256" key="3">
    <source>
        <dbReference type="ARBA" id="ARBA00023163"/>
    </source>
</evidence>
<accession>A0A6N6VK08</accession>
<evidence type="ECO:0000256" key="1">
    <source>
        <dbReference type="ARBA" id="ARBA00023015"/>
    </source>
</evidence>
<gene>
    <name evidence="8" type="ORF">F2P47_03780</name>
</gene>
<dbReference type="AlphaFoldDB" id="A0A6N6VK08"/>
<name>A0A6N6VK08_9HYPH</name>
<feature type="region of interest" description="Disordered" evidence="5">
    <location>
        <begin position="1"/>
        <end position="32"/>
    </location>
</feature>
<dbReference type="InterPro" id="IPR001647">
    <property type="entry name" value="HTH_TetR"/>
</dbReference>
<feature type="domain" description="HTH tetR-type" evidence="7">
    <location>
        <begin position="32"/>
        <end position="92"/>
    </location>
</feature>
<evidence type="ECO:0000313" key="8">
    <source>
        <dbReference type="EMBL" id="KAB7741758.1"/>
    </source>
</evidence>
<feature type="DNA-binding region" description="H-T-H motif" evidence="4">
    <location>
        <begin position="55"/>
        <end position="74"/>
    </location>
</feature>
<evidence type="ECO:0000256" key="5">
    <source>
        <dbReference type="SAM" id="MobiDB-lite"/>
    </source>
</evidence>
<keyword evidence="3" id="KW-0804">Transcription</keyword>
<keyword evidence="9" id="KW-1185">Reference proteome</keyword>
<comment type="caution">
    <text evidence="8">The sequence shown here is derived from an EMBL/GenBank/DDBJ whole genome shotgun (WGS) entry which is preliminary data.</text>
</comment>
<evidence type="ECO:0000313" key="9">
    <source>
        <dbReference type="Proteomes" id="UP000468901"/>
    </source>
</evidence>
<dbReference type="Pfam" id="PF00440">
    <property type="entry name" value="TetR_N"/>
    <property type="match status" value="1"/>
</dbReference>
<evidence type="ECO:0000256" key="2">
    <source>
        <dbReference type="ARBA" id="ARBA00023125"/>
    </source>
</evidence>
<sequence length="224" mass="24845">MERKEKRTSVAHAGAENKHESAPTGRRERNKQEKLARIVEAAKELFGTKGFAETTTQEIAEKADIGTGTLFLYAKSKEDLLVMVFKDEMIATSQAAFGKQPAGSSLIDQLMHVFDTMIVYHAQDLDLAKALIREITVPPENSSRRSDLQALMQVIYGGIADLVIAGQKTGKLRQDIDPLLVAESFFAIYYIGLLGWLGGLATRRQFINRLRPRLECAIEGIVAH</sequence>
<organism evidence="8 9">
    <name type="scientific">Parvibaculum sedimenti</name>
    <dbReference type="NCBI Taxonomy" id="2608632"/>
    <lineage>
        <taxon>Bacteria</taxon>
        <taxon>Pseudomonadati</taxon>
        <taxon>Pseudomonadota</taxon>
        <taxon>Alphaproteobacteria</taxon>
        <taxon>Hyphomicrobiales</taxon>
        <taxon>Parvibaculaceae</taxon>
        <taxon>Parvibaculum</taxon>
    </lineage>
</organism>
<dbReference type="Gene3D" id="1.10.357.10">
    <property type="entry name" value="Tetracycline Repressor, domain 2"/>
    <property type="match status" value="1"/>
</dbReference>
<dbReference type="InterPro" id="IPR050109">
    <property type="entry name" value="HTH-type_TetR-like_transc_reg"/>
</dbReference>
<dbReference type="GO" id="GO:0003700">
    <property type="term" value="F:DNA-binding transcription factor activity"/>
    <property type="evidence" value="ECO:0007669"/>
    <property type="project" value="TreeGrafter"/>
</dbReference>
<dbReference type="PANTHER" id="PTHR30055:SF234">
    <property type="entry name" value="HTH-TYPE TRANSCRIPTIONAL REGULATOR BETI"/>
    <property type="match status" value="1"/>
</dbReference>
<dbReference type="Proteomes" id="UP000468901">
    <property type="component" value="Unassembled WGS sequence"/>
</dbReference>
<dbReference type="GO" id="GO:0000976">
    <property type="term" value="F:transcription cis-regulatory region binding"/>
    <property type="evidence" value="ECO:0007669"/>
    <property type="project" value="TreeGrafter"/>
</dbReference>